<dbReference type="Proteomes" id="UP000070188">
    <property type="component" value="Unassembled WGS sequence"/>
</dbReference>
<dbReference type="AlphaFoldDB" id="A0A132MHR8"/>
<sequence>MMIPFAVTFLALAVLCCVILAGAAAYERWLDATGRIGEDPRLDNWPAALQDHQTPDTGSQE</sequence>
<feature type="region of interest" description="Disordered" evidence="1">
    <location>
        <begin position="42"/>
        <end position="61"/>
    </location>
</feature>
<dbReference type="EMBL" id="LAXD01000002">
    <property type="protein sequence ID" value="KWW97378.1"/>
    <property type="molecule type" value="Genomic_DNA"/>
</dbReference>
<reference evidence="3" key="1">
    <citation type="submission" date="2015-04" db="EMBL/GenBank/DDBJ databases">
        <title>Physiological reanalysis, assessment of diazotrophy, and genome sequences of multiple isolates of Streptomyces thermoautotrophicus.</title>
        <authorList>
            <person name="MacKellar D.C."/>
            <person name="Lieber L."/>
            <person name="Norman J."/>
            <person name="Bolger A."/>
            <person name="Tobin C."/>
            <person name="Murray J.W."/>
            <person name="Chang R."/>
            <person name="Ford T."/>
            <person name="Nguyen P.Q."/>
            <person name="Woodward J."/>
            <person name="Permingeat H."/>
            <person name="Joshi N.S."/>
            <person name="Silver P.A."/>
            <person name="Usadel B."/>
            <person name="Rutherford A.W."/>
            <person name="Friesen M."/>
            <person name="Prell J."/>
        </authorList>
    </citation>
    <scope>NUCLEOTIDE SEQUENCE [LARGE SCALE GENOMIC DNA]</scope>
    <source>
        <strain evidence="3">H1</strain>
    </source>
</reference>
<dbReference type="PATRIC" id="fig|1469144.10.peg.25"/>
<accession>A0A132MHR8</accession>
<evidence type="ECO:0000313" key="3">
    <source>
        <dbReference type="Proteomes" id="UP000070188"/>
    </source>
</evidence>
<keyword evidence="2" id="KW-0614">Plasmid</keyword>
<organism evidence="2 3">
    <name type="scientific">Carbonactinospora thermoautotrophica</name>
    <dbReference type="NCBI Taxonomy" id="1469144"/>
    <lineage>
        <taxon>Bacteria</taxon>
        <taxon>Bacillati</taxon>
        <taxon>Actinomycetota</taxon>
        <taxon>Actinomycetes</taxon>
        <taxon>Kitasatosporales</taxon>
        <taxon>Carbonactinosporaceae</taxon>
        <taxon>Carbonactinospora</taxon>
    </lineage>
</organism>
<feature type="compositionally biased region" description="Polar residues" evidence="1">
    <location>
        <begin position="51"/>
        <end position="61"/>
    </location>
</feature>
<proteinExistence type="predicted"/>
<keyword evidence="3" id="KW-1185">Reference proteome</keyword>
<name>A0A132MHR8_9ACTN</name>
<evidence type="ECO:0000313" key="2">
    <source>
        <dbReference type="EMBL" id="KWW97378.1"/>
    </source>
</evidence>
<evidence type="ECO:0000256" key="1">
    <source>
        <dbReference type="SAM" id="MobiDB-lite"/>
    </source>
</evidence>
<gene>
    <name evidence="2" type="ORF">LI90_4350</name>
</gene>
<comment type="caution">
    <text evidence="2">The sequence shown here is derived from an EMBL/GenBank/DDBJ whole genome shotgun (WGS) entry which is preliminary data.</text>
</comment>
<protein>
    <submittedName>
        <fullName evidence="2">Uncharacterized protein</fullName>
    </submittedName>
</protein>
<geneLocation type="plasmid" evidence="2">
    <name>unnamed</name>
</geneLocation>